<dbReference type="GO" id="GO:0005634">
    <property type="term" value="C:nucleus"/>
    <property type="evidence" value="ECO:0007669"/>
    <property type="project" value="TreeGrafter"/>
</dbReference>
<evidence type="ECO:0000256" key="3">
    <source>
        <dbReference type="ARBA" id="ARBA00018706"/>
    </source>
</evidence>
<dbReference type="PANTHER" id="PTHR12755:SF3">
    <property type="entry name" value="POLYNUCLEOTIDE 5'-HYDROXYL-KINASE NOL9"/>
    <property type="match status" value="1"/>
</dbReference>
<dbReference type="InterPro" id="IPR027417">
    <property type="entry name" value="P-loop_NTPase"/>
</dbReference>
<keyword evidence="12" id="KW-1185">Reference proteome</keyword>
<evidence type="ECO:0000256" key="7">
    <source>
        <dbReference type="ARBA" id="ARBA00022777"/>
    </source>
</evidence>
<feature type="non-terminal residue" evidence="11">
    <location>
        <position position="617"/>
    </location>
</feature>
<evidence type="ECO:0000256" key="6">
    <source>
        <dbReference type="ARBA" id="ARBA00022741"/>
    </source>
</evidence>
<dbReference type="InterPro" id="IPR032319">
    <property type="entry name" value="CLP1_P"/>
</dbReference>
<keyword evidence="6" id="KW-0547">Nucleotide-binding</keyword>
<evidence type="ECO:0000256" key="4">
    <source>
        <dbReference type="ARBA" id="ARBA00019824"/>
    </source>
</evidence>
<feature type="compositionally biased region" description="Low complexity" evidence="9">
    <location>
        <begin position="26"/>
        <end position="42"/>
    </location>
</feature>
<reference evidence="11 12" key="1">
    <citation type="journal article" date="2018" name="Nat. Ecol. Evol.">
        <title>Pezizomycetes genomes reveal the molecular basis of ectomycorrhizal truffle lifestyle.</title>
        <authorList>
            <person name="Murat C."/>
            <person name="Payen T."/>
            <person name="Noel B."/>
            <person name="Kuo A."/>
            <person name="Morin E."/>
            <person name="Chen J."/>
            <person name="Kohler A."/>
            <person name="Krizsan K."/>
            <person name="Balestrini R."/>
            <person name="Da Silva C."/>
            <person name="Montanini B."/>
            <person name="Hainaut M."/>
            <person name="Levati E."/>
            <person name="Barry K.W."/>
            <person name="Belfiori B."/>
            <person name="Cichocki N."/>
            <person name="Clum A."/>
            <person name="Dockter R.B."/>
            <person name="Fauchery L."/>
            <person name="Guy J."/>
            <person name="Iotti M."/>
            <person name="Le Tacon F."/>
            <person name="Lindquist E.A."/>
            <person name="Lipzen A."/>
            <person name="Malagnac F."/>
            <person name="Mello A."/>
            <person name="Molinier V."/>
            <person name="Miyauchi S."/>
            <person name="Poulain J."/>
            <person name="Riccioni C."/>
            <person name="Rubini A."/>
            <person name="Sitrit Y."/>
            <person name="Splivallo R."/>
            <person name="Traeger S."/>
            <person name="Wang M."/>
            <person name="Zifcakova L."/>
            <person name="Wipf D."/>
            <person name="Zambonelli A."/>
            <person name="Paolocci F."/>
            <person name="Nowrousian M."/>
            <person name="Ottonello S."/>
            <person name="Baldrian P."/>
            <person name="Spatafora J.W."/>
            <person name="Henrissat B."/>
            <person name="Nagy L.G."/>
            <person name="Aury J.M."/>
            <person name="Wincker P."/>
            <person name="Grigoriev I.V."/>
            <person name="Bonfante P."/>
            <person name="Martin F.M."/>
        </authorList>
    </citation>
    <scope>NUCLEOTIDE SEQUENCE [LARGE SCALE GENOMIC DNA]</scope>
    <source>
        <strain evidence="11 12">RN42</strain>
    </source>
</reference>
<feature type="compositionally biased region" description="Pro residues" evidence="9">
    <location>
        <begin position="57"/>
        <end position="67"/>
    </location>
</feature>
<dbReference type="GO" id="GO:0051731">
    <property type="term" value="F:polynucleotide 5'-hydroxyl-kinase activity"/>
    <property type="evidence" value="ECO:0007669"/>
    <property type="project" value="InterPro"/>
</dbReference>
<keyword evidence="8" id="KW-0067">ATP-binding</keyword>
<keyword evidence="7" id="KW-0418">Kinase</keyword>
<dbReference type="AlphaFoldDB" id="A0A3N4HPB2"/>
<comment type="similarity">
    <text evidence="2">Belongs to the Clp1 family. NOL9/GRC3 subfamily.</text>
</comment>
<keyword evidence="5" id="KW-0808">Transferase</keyword>
<evidence type="ECO:0000313" key="11">
    <source>
        <dbReference type="EMBL" id="RPA75579.1"/>
    </source>
</evidence>
<evidence type="ECO:0000313" key="12">
    <source>
        <dbReference type="Proteomes" id="UP000275078"/>
    </source>
</evidence>
<feature type="compositionally biased region" description="Low complexity" evidence="9">
    <location>
        <begin position="1"/>
        <end position="14"/>
    </location>
</feature>
<dbReference type="OrthoDB" id="4054781at2759"/>
<dbReference type="GO" id="GO:0005524">
    <property type="term" value="F:ATP binding"/>
    <property type="evidence" value="ECO:0007669"/>
    <property type="project" value="UniProtKB-KW"/>
</dbReference>
<evidence type="ECO:0000259" key="10">
    <source>
        <dbReference type="Pfam" id="PF16575"/>
    </source>
</evidence>
<organism evidence="11 12">
    <name type="scientific">Ascobolus immersus RN42</name>
    <dbReference type="NCBI Taxonomy" id="1160509"/>
    <lineage>
        <taxon>Eukaryota</taxon>
        <taxon>Fungi</taxon>
        <taxon>Dikarya</taxon>
        <taxon>Ascomycota</taxon>
        <taxon>Pezizomycotina</taxon>
        <taxon>Pezizomycetes</taxon>
        <taxon>Pezizales</taxon>
        <taxon>Ascobolaceae</taxon>
        <taxon>Ascobolus</taxon>
    </lineage>
</organism>
<evidence type="ECO:0000256" key="5">
    <source>
        <dbReference type="ARBA" id="ARBA00022679"/>
    </source>
</evidence>
<dbReference type="Proteomes" id="UP000275078">
    <property type="component" value="Unassembled WGS sequence"/>
</dbReference>
<feature type="region of interest" description="Disordered" evidence="9">
    <location>
        <begin position="1"/>
        <end position="100"/>
    </location>
</feature>
<feature type="domain" description="Clp1 P-loop" evidence="10">
    <location>
        <begin position="307"/>
        <end position="455"/>
    </location>
</feature>
<dbReference type="SUPFAM" id="SSF52540">
    <property type="entry name" value="P-loop containing nucleoside triphosphate hydrolases"/>
    <property type="match status" value="1"/>
</dbReference>
<evidence type="ECO:0000256" key="8">
    <source>
        <dbReference type="ARBA" id="ARBA00022840"/>
    </source>
</evidence>
<evidence type="ECO:0000256" key="2">
    <source>
        <dbReference type="ARBA" id="ARBA00011003"/>
    </source>
</evidence>
<sequence>MAQKNNNNNTAAAAMSKRKMEESGEAAPSPAPRMSAMSALAARRARQNTAPEVVVPEPTPPPPPPTPTVRAKQTRKKPVRRPSQQDAGKKTKPDDPPIDVDVANPFALLMQPATLFNNRTEDVMSDVSMEEVEERGAPVEVRLSTFEPTEGRVVREAERLGFGLREGETLCLAGLFSITVTAGAVSILNTTISAGGTIGPVYAPVTHALPVIRCVGAAAEFMVGSVRSSVTEVDRIAPQFRNIWTLPTTPRLKAIAPSGGTFTVVLATSLALTALDPAPAWTDALATLSTPPTLGGGEKPKIILLTGAKGTGKSTLSRLLLNALLPASPSGICFLDLDPGQPEFGPSTILSLSHITSPILGPSFTHSSRASLLRLHYGYTSAAADPDYYKTCTARLFAAYRTHLERMPGTPLVVNTSGWIKGIGLELLQSFLTSLHVTHLLHLESTPNGPFLPPDLAETLAMPKCSSITTTLLPGATAGGGGRFTSADLRLLQMSYYLHATPPGASAAGHWDFGTRLTHTRPYLLPFSALRAVEVLGERIVPEEVVTAVDCTIVGLISTTTSSSAAIVQTPEGIPFIPEAGPNFEGELVALGVVRGVDVERGELHVLVGGADLERWE</sequence>
<proteinExistence type="inferred from homology"/>
<comment type="function">
    <text evidence="1">Polynucleotide 5'-kinase involved in rRNA processing.</text>
</comment>
<dbReference type="STRING" id="1160509.A0A3N4HPB2"/>
<dbReference type="PANTHER" id="PTHR12755">
    <property type="entry name" value="CLEAVAGE/POLYADENYLATION FACTOR IA SUBUNIT CLP1P"/>
    <property type="match status" value="1"/>
</dbReference>
<name>A0A3N4HPB2_ASCIM</name>
<dbReference type="InterPro" id="IPR045116">
    <property type="entry name" value="Clp1/Grc3"/>
</dbReference>
<dbReference type="GO" id="GO:0000448">
    <property type="term" value="P:cleavage in ITS2 between 5.8S rRNA and LSU-rRNA of tricistronic rRNA transcript (SSU-rRNA, 5.8S rRNA, LSU-rRNA)"/>
    <property type="evidence" value="ECO:0007669"/>
    <property type="project" value="TreeGrafter"/>
</dbReference>
<evidence type="ECO:0000256" key="9">
    <source>
        <dbReference type="SAM" id="MobiDB-lite"/>
    </source>
</evidence>
<evidence type="ECO:0000256" key="1">
    <source>
        <dbReference type="ARBA" id="ARBA00003798"/>
    </source>
</evidence>
<accession>A0A3N4HPB2</accession>
<dbReference type="EMBL" id="ML119761">
    <property type="protein sequence ID" value="RPA75579.1"/>
    <property type="molecule type" value="Genomic_DNA"/>
</dbReference>
<protein>
    <recommendedName>
        <fullName evidence="4">Polynucleotide 5'-hydroxyl-kinase GRC3</fullName>
    </recommendedName>
    <alternativeName>
        <fullName evidence="3">Polynucleotide 5'-hydroxyl-kinase grc3</fullName>
    </alternativeName>
</protein>
<dbReference type="Pfam" id="PF16575">
    <property type="entry name" value="CLP1_P"/>
    <property type="match status" value="1"/>
</dbReference>
<gene>
    <name evidence="11" type="ORF">BJ508DRAFT_365581</name>
</gene>
<dbReference type="Gene3D" id="3.40.50.300">
    <property type="entry name" value="P-loop containing nucleotide triphosphate hydrolases"/>
    <property type="match status" value="1"/>
</dbReference>